<gene>
    <name evidence="2" type="ORF">FHW36_107218</name>
</gene>
<keyword evidence="1" id="KW-0732">Signal</keyword>
<evidence type="ECO:0000313" key="3">
    <source>
        <dbReference type="Proteomes" id="UP000320811"/>
    </source>
</evidence>
<dbReference type="OrthoDB" id="645785at2"/>
<dbReference type="Gene3D" id="3.40.1000.10">
    <property type="entry name" value="Mog1/PsbP, alpha/beta/alpha sandwich"/>
    <property type="match status" value="1"/>
</dbReference>
<reference evidence="2 3" key="1">
    <citation type="submission" date="2019-06" db="EMBL/GenBank/DDBJ databases">
        <title>Sorghum-associated microbial communities from plants grown in Nebraska, USA.</title>
        <authorList>
            <person name="Schachtman D."/>
        </authorList>
    </citation>
    <scope>NUCLEOTIDE SEQUENCE [LARGE SCALE GENOMIC DNA]</scope>
    <source>
        <strain evidence="2 3">1209</strain>
    </source>
</reference>
<evidence type="ECO:0000313" key="2">
    <source>
        <dbReference type="EMBL" id="TWF37292.1"/>
    </source>
</evidence>
<evidence type="ECO:0008006" key="4">
    <source>
        <dbReference type="Google" id="ProtNLM"/>
    </source>
</evidence>
<comment type="caution">
    <text evidence="2">The sequence shown here is derived from an EMBL/GenBank/DDBJ whole genome shotgun (WGS) entry which is preliminary data.</text>
</comment>
<feature type="chain" id="PRO_5022229679" description="DUF1795 domain-containing protein" evidence="1">
    <location>
        <begin position="19"/>
        <end position="326"/>
    </location>
</feature>
<dbReference type="RefSeq" id="WP_145672288.1">
    <property type="nucleotide sequence ID" value="NZ_VIWO01000007.1"/>
</dbReference>
<evidence type="ECO:0000256" key="1">
    <source>
        <dbReference type="SAM" id="SignalP"/>
    </source>
</evidence>
<dbReference type="EMBL" id="VIWO01000007">
    <property type="protein sequence ID" value="TWF37292.1"/>
    <property type="molecule type" value="Genomic_DNA"/>
</dbReference>
<keyword evidence="3" id="KW-1185">Reference proteome</keyword>
<proteinExistence type="predicted"/>
<accession>A0A561PGR0</accession>
<protein>
    <recommendedName>
        <fullName evidence="4">DUF1795 domain-containing protein</fullName>
    </recommendedName>
</protein>
<sequence length="326" mass="37183">MKYLLWYCFLLLPFFSHGQELTSYRDTVHNFSVGIPAGWQVMQAPAPSPVKLLAGRLSADSTQRMPEKFNVTIIDAPRSSLYAEVKKLLNYTRHNPYFKLVDSSTIINKGKRQFRMDEIHQEPNIPDTFFASIFVSYTNNKVYLLTASTLLPFSADFRPLFHQVGASFKTGKASRKERLKIAFPAAEKWKAIIDTDVDNLATRQLLPENETPDNWTQLLNEMTMEQGQVTSIDQAIKSFTGAALQQSPNATVTLLAKENLPKRRWALFKVESPVSAVQAPQSQLYYVMQGPEAFHVVFIARKESFLLPSFIKTWGDIFRKSQIVYE</sequence>
<feature type="signal peptide" evidence="1">
    <location>
        <begin position="1"/>
        <end position="18"/>
    </location>
</feature>
<name>A0A561PGR0_9BACT</name>
<dbReference type="Proteomes" id="UP000320811">
    <property type="component" value="Unassembled WGS sequence"/>
</dbReference>
<organism evidence="2 3">
    <name type="scientific">Chitinophaga polysaccharea</name>
    <dbReference type="NCBI Taxonomy" id="1293035"/>
    <lineage>
        <taxon>Bacteria</taxon>
        <taxon>Pseudomonadati</taxon>
        <taxon>Bacteroidota</taxon>
        <taxon>Chitinophagia</taxon>
        <taxon>Chitinophagales</taxon>
        <taxon>Chitinophagaceae</taxon>
        <taxon>Chitinophaga</taxon>
    </lineage>
</organism>
<dbReference type="AlphaFoldDB" id="A0A561PGR0"/>